<organism evidence="2 3">
    <name type="scientific">Zizania palustris</name>
    <name type="common">Northern wild rice</name>
    <dbReference type="NCBI Taxonomy" id="103762"/>
    <lineage>
        <taxon>Eukaryota</taxon>
        <taxon>Viridiplantae</taxon>
        <taxon>Streptophyta</taxon>
        <taxon>Embryophyta</taxon>
        <taxon>Tracheophyta</taxon>
        <taxon>Spermatophyta</taxon>
        <taxon>Magnoliopsida</taxon>
        <taxon>Liliopsida</taxon>
        <taxon>Poales</taxon>
        <taxon>Poaceae</taxon>
        <taxon>BOP clade</taxon>
        <taxon>Oryzoideae</taxon>
        <taxon>Oryzeae</taxon>
        <taxon>Zizaniinae</taxon>
        <taxon>Zizania</taxon>
    </lineage>
</organism>
<dbReference type="AlphaFoldDB" id="A0A8J5S0E9"/>
<evidence type="ECO:0000256" key="1">
    <source>
        <dbReference type="SAM" id="MobiDB-lite"/>
    </source>
</evidence>
<feature type="region of interest" description="Disordered" evidence="1">
    <location>
        <begin position="1"/>
        <end position="20"/>
    </location>
</feature>
<dbReference type="EMBL" id="JAAALK010000285">
    <property type="protein sequence ID" value="KAG8064511.1"/>
    <property type="molecule type" value="Genomic_DNA"/>
</dbReference>
<comment type="caution">
    <text evidence="2">The sequence shown here is derived from an EMBL/GenBank/DDBJ whole genome shotgun (WGS) entry which is preliminary data.</text>
</comment>
<proteinExistence type="predicted"/>
<reference evidence="2" key="1">
    <citation type="journal article" date="2021" name="bioRxiv">
        <title>Whole Genome Assembly and Annotation of Northern Wild Rice, Zizania palustris L., Supports a Whole Genome Duplication in the Zizania Genus.</title>
        <authorList>
            <person name="Haas M."/>
            <person name="Kono T."/>
            <person name="Macchietto M."/>
            <person name="Millas R."/>
            <person name="McGilp L."/>
            <person name="Shao M."/>
            <person name="Duquette J."/>
            <person name="Hirsch C.N."/>
            <person name="Kimball J."/>
        </authorList>
    </citation>
    <scope>NUCLEOTIDE SEQUENCE</scope>
    <source>
        <tissue evidence="2">Fresh leaf tissue</tissue>
    </source>
</reference>
<keyword evidence="3" id="KW-1185">Reference proteome</keyword>
<dbReference type="Proteomes" id="UP000729402">
    <property type="component" value="Unassembled WGS sequence"/>
</dbReference>
<evidence type="ECO:0000313" key="2">
    <source>
        <dbReference type="EMBL" id="KAG8064511.1"/>
    </source>
</evidence>
<reference evidence="2" key="2">
    <citation type="submission" date="2021-02" db="EMBL/GenBank/DDBJ databases">
        <authorList>
            <person name="Kimball J.A."/>
            <person name="Haas M.W."/>
            <person name="Macchietto M."/>
            <person name="Kono T."/>
            <person name="Duquette J."/>
            <person name="Shao M."/>
        </authorList>
    </citation>
    <scope>NUCLEOTIDE SEQUENCE</scope>
    <source>
        <tissue evidence="2">Fresh leaf tissue</tissue>
    </source>
</reference>
<accession>A0A8J5S0E9</accession>
<protein>
    <submittedName>
        <fullName evidence="2">Uncharacterized protein</fullName>
    </submittedName>
</protein>
<evidence type="ECO:0000313" key="3">
    <source>
        <dbReference type="Proteomes" id="UP000729402"/>
    </source>
</evidence>
<name>A0A8J5S0E9_ZIZPA</name>
<gene>
    <name evidence="2" type="ORF">GUJ93_ZPchr0004g38960</name>
</gene>
<sequence length="73" mass="8173">MPVRVDAGTRVPSEMTAPVGEELSGGKHWAMAMVQQREAVMEMRLRKRKRAAFNARKSWCVEVSSGSALKFHV</sequence>